<dbReference type="Proteomes" id="UP000814176">
    <property type="component" value="Unassembled WGS sequence"/>
</dbReference>
<feature type="chain" id="PRO_5046457756" description="Secreted protein" evidence="1">
    <location>
        <begin position="20"/>
        <end position="138"/>
    </location>
</feature>
<dbReference type="EMBL" id="JADCUA010000007">
    <property type="protein sequence ID" value="KAH9838397.1"/>
    <property type="molecule type" value="Genomic_DNA"/>
</dbReference>
<organism evidence="2 3">
    <name type="scientific">Rhodofomes roseus</name>
    <dbReference type="NCBI Taxonomy" id="34475"/>
    <lineage>
        <taxon>Eukaryota</taxon>
        <taxon>Fungi</taxon>
        <taxon>Dikarya</taxon>
        <taxon>Basidiomycota</taxon>
        <taxon>Agaricomycotina</taxon>
        <taxon>Agaricomycetes</taxon>
        <taxon>Polyporales</taxon>
        <taxon>Rhodofomes</taxon>
    </lineage>
</organism>
<evidence type="ECO:0008006" key="4">
    <source>
        <dbReference type="Google" id="ProtNLM"/>
    </source>
</evidence>
<accession>A0ABQ8KJS2</accession>
<gene>
    <name evidence="2" type="ORF">C8Q71DRAFT_527833</name>
</gene>
<dbReference type="RefSeq" id="XP_047780312.1">
    <property type="nucleotide sequence ID" value="XM_047919141.1"/>
</dbReference>
<proteinExistence type="predicted"/>
<keyword evidence="1" id="KW-0732">Signal</keyword>
<sequence>MRWLLQWLRAAAGRCCCSCWSSGAPCAEPKRPASWPATIVCVHAHWQCLLLSPCRASHGTPVHACSGRPPPPTASIPPPNASCGAMLSNVHSLPAGANVSSTYPVSLGAYGICLLRLSIARCVGNPLLRQKIAQPLVR</sequence>
<feature type="signal peptide" evidence="1">
    <location>
        <begin position="1"/>
        <end position="19"/>
    </location>
</feature>
<keyword evidence="3" id="KW-1185">Reference proteome</keyword>
<evidence type="ECO:0000313" key="3">
    <source>
        <dbReference type="Proteomes" id="UP000814176"/>
    </source>
</evidence>
<evidence type="ECO:0000256" key="1">
    <source>
        <dbReference type="SAM" id="SignalP"/>
    </source>
</evidence>
<name>A0ABQ8KJS2_9APHY</name>
<comment type="caution">
    <text evidence="2">The sequence shown here is derived from an EMBL/GenBank/DDBJ whole genome shotgun (WGS) entry which is preliminary data.</text>
</comment>
<dbReference type="GeneID" id="71999873"/>
<protein>
    <recommendedName>
        <fullName evidence="4">Secreted protein</fullName>
    </recommendedName>
</protein>
<evidence type="ECO:0000313" key="2">
    <source>
        <dbReference type="EMBL" id="KAH9838397.1"/>
    </source>
</evidence>
<reference evidence="2 3" key="1">
    <citation type="journal article" date="2021" name="Environ. Microbiol.">
        <title>Gene family expansions and transcriptome signatures uncover fungal adaptations to wood decay.</title>
        <authorList>
            <person name="Hage H."/>
            <person name="Miyauchi S."/>
            <person name="Viragh M."/>
            <person name="Drula E."/>
            <person name="Min B."/>
            <person name="Chaduli D."/>
            <person name="Navarro D."/>
            <person name="Favel A."/>
            <person name="Norest M."/>
            <person name="Lesage-Meessen L."/>
            <person name="Balint B."/>
            <person name="Merenyi Z."/>
            <person name="de Eugenio L."/>
            <person name="Morin E."/>
            <person name="Martinez A.T."/>
            <person name="Baldrian P."/>
            <person name="Stursova M."/>
            <person name="Martinez M.J."/>
            <person name="Novotny C."/>
            <person name="Magnuson J.K."/>
            <person name="Spatafora J.W."/>
            <person name="Maurice S."/>
            <person name="Pangilinan J."/>
            <person name="Andreopoulos W."/>
            <person name="LaButti K."/>
            <person name="Hundley H."/>
            <person name="Na H."/>
            <person name="Kuo A."/>
            <person name="Barry K."/>
            <person name="Lipzen A."/>
            <person name="Henrissat B."/>
            <person name="Riley R."/>
            <person name="Ahrendt S."/>
            <person name="Nagy L.G."/>
            <person name="Grigoriev I.V."/>
            <person name="Martin F."/>
            <person name="Rosso M.N."/>
        </authorList>
    </citation>
    <scope>NUCLEOTIDE SEQUENCE [LARGE SCALE GENOMIC DNA]</scope>
    <source>
        <strain evidence="2 3">CIRM-BRFM 1785</strain>
    </source>
</reference>